<dbReference type="InterPro" id="IPR037401">
    <property type="entry name" value="SnoaL-like"/>
</dbReference>
<evidence type="ECO:0000259" key="1">
    <source>
        <dbReference type="Pfam" id="PF12680"/>
    </source>
</evidence>
<dbReference type="AlphaFoldDB" id="A0A4R1XS06"/>
<dbReference type="EMBL" id="SLVJ01000016">
    <property type="protein sequence ID" value="TCM65100.1"/>
    <property type="molecule type" value="Genomic_DNA"/>
</dbReference>
<keyword evidence="3" id="KW-1185">Reference proteome</keyword>
<dbReference type="Pfam" id="PF12680">
    <property type="entry name" value="SnoaL_2"/>
    <property type="match status" value="1"/>
</dbReference>
<comment type="caution">
    <text evidence="2">The sequence shown here is derived from an EMBL/GenBank/DDBJ whole genome shotgun (WGS) entry which is preliminary data.</text>
</comment>
<reference evidence="2 3" key="1">
    <citation type="submission" date="2019-03" db="EMBL/GenBank/DDBJ databases">
        <title>Genomic analyses of the natural microbiome of Caenorhabditis elegans.</title>
        <authorList>
            <person name="Samuel B."/>
        </authorList>
    </citation>
    <scope>NUCLEOTIDE SEQUENCE [LARGE SCALE GENOMIC DNA]</scope>
    <source>
        <strain evidence="2 3">JUb89</strain>
    </source>
</reference>
<dbReference type="Proteomes" id="UP000294963">
    <property type="component" value="Unassembled WGS sequence"/>
</dbReference>
<dbReference type="Gene3D" id="3.10.450.50">
    <property type="match status" value="1"/>
</dbReference>
<dbReference type="InterPro" id="IPR032710">
    <property type="entry name" value="NTF2-like_dom_sf"/>
</dbReference>
<organism evidence="2 3">
    <name type="scientific">Acinetobacter calcoaceticus</name>
    <dbReference type="NCBI Taxonomy" id="471"/>
    <lineage>
        <taxon>Bacteria</taxon>
        <taxon>Pseudomonadati</taxon>
        <taxon>Pseudomonadota</taxon>
        <taxon>Gammaproteobacteria</taxon>
        <taxon>Moraxellales</taxon>
        <taxon>Moraxellaceae</taxon>
        <taxon>Acinetobacter</taxon>
        <taxon>Acinetobacter calcoaceticus/baumannii complex</taxon>
    </lineage>
</organism>
<feature type="domain" description="SnoaL-like" evidence="1">
    <location>
        <begin position="14"/>
        <end position="121"/>
    </location>
</feature>
<dbReference type="SUPFAM" id="SSF54427">
    <property type="entry name" value="NTF2-like"/>
    <property type="match status" value="1"/>
</dbReference>
<proteinExistence type="predicted"/>
<gene>
    <name evidence="2" type="ORF">EC844_11663</name>
</gene>
<accession>A0A4R1XS06</accession>
<protein>
    <submittedName>
        <fullName evidence="2">SnoaL-like protein</fullName>
    </submittedName>
</protein>
<sequence length="145" mass="17069">MVEDMNFEQKKSLIEKYFRYVDEGDIRIFDLYTEDVEILFPKFGQHRGIQAMKEFGIRMSKILNWLKHDIDHLIFIDAGNKIVVEGKEWGEMSDGTQFPDYKVSEGRFCNIFEFKNNLISSVKIYVDPDFISADKVTVDALYYQA</sequence>
<evidence type="ECO:0000313" key="2">
    <source>
        <dbReference type="EMBL" id="TCM65100.1"/>
    </source>
</evidence>
<name>A0A4R1XS06_ACICA</name>
<evidence type="ECO:0000313" key="3">
    <source>
        <dbReference type="Proteomes" id="UP000294963"/>
    </source>
</evidence>